<evidence type="ECO:0000313" key="2">
    <source>
        <dbReference type="Proteomes" id="UP001589738"/>
    </source>
</evidence>
<dbReference type="Proteomes" id="UP001589738">
    <property type="component" value="Unassembled WGS sequence"/>
</dbReference>
<comment type="caution">
    <text evidence="1">The sequence shown here is derived from an EMBL/GenBank/DDBJ whole genome shotgun (WGS) entry which is preliminary data.</text>
</comment>
<protein>
    <submittedName>
        <fullName evidence="1">Uncharacterized protein</fullName>
    </submittedName>
</protein>
<accession>A0ABV6KVW6</accession>
<organism evidence="1 2">
    <name type="scientific">Robertmurraya beringensis</name>
    <dbReference type="NCBI Taxonomy" id="641660"/>
    <lineage>
        <taxon>Bacteria</taxon>
        <taxon>Bacillati</taxon>
        <taxon>Bacillota</taxon>
        <taxon>Bacilli</taxon>
        <taxon>Bacillales</taxon>
        <taxon>Bacillaceae</taxon>
        <taxon>Robertmurraya</taxon>
    </lineage>
</organism>
<dbReference type="RefSeq" id="WP_377058890.1">
    <property type="nucleotide sequence ID" value="NZ_JBHLUU010000121.1"/>
</dbReference>
<name>A0ABV6KVW6_9BACI</name>
<proteinExistence type="predicted"/>
<dbReference type="EMBL" id="JBHLUU010000121">
    <property type="protein sequence ID" value="MFC0477450.1"/>
    <property type="molecule type" value="Genomic_DNA"/>
</dbReference>
<keyword evidence="2" id="KW-1185">Reference proteome</keyword>
<reference evidence="1 2" key="1">
    <citation type="submission" date="2024-09" db="EMBL/GenBank/DDBJ databases">
        <authorList>
            <person name="Sun Q."/>
            <person name="Mori K."/>
        </authorList>
    </citation>
    <scope>NUCLEOTIDE SEQUENCE [LARGE SCALE GENOMIC DNA]</scope>
    <source>
        <strain evidence="1 2">CGMCC 1.9126</strain>
    </source>
</reference>
<evidence type="ECO:0000313" key="1">
    <source>
        <dbReference type="EMBL" id="MFC0477450.1"/>
    </source>
</evidence>
<gene>
    <name evidence="1" type="ORF">ACFFHF_19860</name>
</gene>
<sequence length="278" mass="33474">MDRVIKNEQKPYKETNLIRIESKSRKDICSEYLHYIENGYRLTIDDAATYLNCTGPYVINTIVPEVKHIRITRLSKMILMKYAKDNGIEERRARLFTKRILLSEDNFKEHIRNSVELVISYKKFSENDFEPGFIDEIKKRIARGNEKGKKLTLQSHMTRITDILKKKYFTDENGVVRFENQQENLHINSFPVKLYTQKEIMKEYGIKYKVDFYKQVELKLGFRRLKYGNLVRFEKVKEDEKYIFQMYLSIYRRLQELYGEDLINIIQNEALIKLDKYK</sequence>